<dbReference type="Pfam" id="PF07690">
    <property type="entry name" value="MFS_1"/>
    <property type="match status" value="1"/>
</dbReference>
<dbReference type="FunFam" id="1.20.1250.20:FF:000326">
    <property type="entry name" value="Solute carrier family 16 member 6"/>
    <property type="match status" value="1"/>
</dbReference>
<dbReference type="CDD" id="cd17422">
    <property type="entry name" value="MFS_MCT7"/>
    <property type="match status" value="1"/>
</dbReference>
<feature type="transmembrane region" description="Helical" evidence="15">
    <location>
        <begin position="328"/>
        <end position="346"/>
    </location>
</feature>
<keyword evidence="5 15" id="KW-0812">Transmembrane</keyword>
<keyword evidence="3" id="KW-1003">Cell membrane</keyword>
<evidence type="ECO:0000256" key="12">
    <source>
        <dbReference type="ARBA" id="ARBA00076353"/>
    </source>
</evidence>
<keyword evidence="4" id="KW-0597">Phosphoprotein</keyword>
<comment type="catalytic activity">
    <reaction evidence="8">
        <text>taurine(out) = taurine(in)</text>
        <dbReference type="Rhea" id="RHEA:66328"/>
        <dbReference type="ChEBI" id="CHEBI:507393"/>
    </reaction>
    <physiologicalReaction direction="left-to-right" evidence="8">
        <dbReference type="Rhea" id="RHEA:66329"/>
    </physiologicalReaction>
    <physiologicalReaction direction="right-to-left" evidence="8">
        <dbReference type="Rhea" id="RHEA:66330"/>
    </physiologicalReaction>
</comment>
<dbReference type="AlphaFoldDB" id="A0ABD1ISZ0"/>
<dbReference type="InterPro" id="IPR030766">
    <property type="entry name" value="MCT7"/>
</dbReference>
<organism evidence="17 18">
    <name type="scientific">Coilia grayii</name>
    <name type="common">Gray's grenadier anchovy</name>
    <dbReference type="NCBI Taxonomy" id="363190"/>
    <lineage>
        <taxon>Eukaryota</taxon>
        <taxon>Metazoa</taxon>
        <taxon>Chordata</taxon>
        <taxon>Craniata</taxon>
        <taxon>Vertebrata</taxon>
        <taxon>Euteleostomi</taxon>
        <taxon>Actinopterygii</taxon>
        <taxon>Neopterygii</taxon>
        <taxon>Teleostei</taxon>
        <taxon>Clupei</taxon>
        <taxon>Clupeiformes</taxon>
        <taxon>Clupeoidei</taxon>
        <taxon>Engraulidae</taxon>
        <taxon>Coilinae</taxon>
        <taxon>Coilia</taxon>
    </lineage>
</organism>
<dbReference type="PROSITE" id="PS50850">
    <property type="entry name" value="MFS"/>
    <property type="match status" value="1"/>
</dbReference>
<dbReference type="GO" id="GO:0015849">
    <property type="term" value="P:organic acid transport"/>
    <property type="evidence" value="ECO:0007669"/>
    <property type="project" value="UniProtKB-ARBA"/>
</dbReference>
<evidence type="ECO:0000256" key="9">
    <source>
        <dbReference type="ARBA" id="ARBA00058516"/>
    </source>
</evidence>
<dbReference type="EMBL" id="JBHFQA010000023">
    <property type="protein sequence ID" value="KAL2078086.1"/>
    <property type="molecule type" value="Genomic_DNA"/>
</dbReference>
<dbReference type="FunFam" id="1.20.1250.20:FF:000490">
    <property type="entry name" value="Solute carrier family 16 member 6"/>
    <property type="match status" value="1"/>
</dbReference>
<feature type="compositionally biased region" description="Basic and acidic residues" evidence="14">
    <location>
        <begin position="491"/>
        <end position="501"/>
    </location>
</feature>
<feature type="compositionally biased region" description="Basic and acidic residues" evidence="14">
    <location>
        <begin position="266"/>
        <end position="275"/>
    </location>
</feature>
<dbReference type="PANTHER" id="PTHR11360">
    <property type="entry name" value="MONOCARBOXYLATE TRANSPORTER"/>
    <property type="match status" value="1"/>
</dbReference>
<feature type="transmembrane region" description="Helical" evidence="15">
    <location>
        <begin position="293"/>
        <end position="313"/>
    </location>
</feature>
<feature type="region of interest" description="Disordered" evidence="14">
    <location>
        <begin position="232"/>
        <end position="275"/>
    </location>
</feature>
<evidence type="ECO:0000256" key="13">
    <source>
        <dbReference type="ARBA" id="ARBA00079656"/>
    </source>
</evidence>
<evidence type="ECO:0000256" key="8">
    <source>
        <dbReference type="ARBA" id="ARBA00050472"/>
    </source>
</evidence>
<protein>
    <recommendedName>
        <fullName evidence="11">Monocarboxylate transporter 7</fullName>
    </recommendedName>
    <alternativeName>
        <fullName evidence="12">Monocarboxylate transporter 6</fullName>
    </alternativeName>
    <alternativeName>
        <fullName evidence="13">Solute carrier family 16 member 6</fullName>
    </alternativeName>
</protein>
<evidence type="ECO:0000313" key="17">
    <source>
        <dbReference type="EMBL" id="KAL2078086.1"/>
    </source>
</evidence>
<evidence type="ECO:0000256" key="10">
    <source>
        <dbReference type="ARBA" id="ARBA00064033"/>
    </source>
</evidence>
<comment type="subcellular location">
    <subcellularLocation>
        <location evidence="1">Basolateral cell membrane</location>
        <topology evidence="1">Multi-pass membrane protein</topology>
    </subcellularLocation>
</comment>
<evidence type="ECO:0000256" key="1">
    <source>
        <dbReference type="ARBA" id="ARBA00004554"/>
    </source>
</evidence>
<dbReference type="InterPro" id="IPR011701">
    <property type="entry name" value="MFS"/>
</dbReference>
<evidence type="ECO:0000256" key="5">
    <source>
        <dbReference type="ARBA" id="ARBA00022692"/>
    </source>
</evidence>
<accession>A0ABD1ISZ0</accession>
<dbReference type="GO" id="GO:0015711">
    <property type="term" value="P:organic anion transport"/>
    <property type="evidence" value="ECO:0007669"/>
    <property type="project" value="UniProtKB-ARBA"/>
</dbReference>
<gene>
    <name evidence="17" type="ORF">ACEWY4_025771</name>
</gene>
<dbReference type="SUPFAM" id="SSF103473">
    <property type="entry name" value="MFS general substrate transporter"/>
    <property type="match status" value="1"/>
</dbReference>
<feature type="domain" description="Major facilitator superfamily (MFS) profile" evidence="16">
    <location>
        <begin position="26"/>
        <end position="475"/>
    </location>
</feature>
<feature type="transmembrane region" description="Helical" evidence="15">
    <location>
        <begin position="181"/>
        <end position="202"/>
    </location>
</feature>
<keyword evidence="18" id="KW-1185">Reference proteome</keyword>
<evidence type="ECO:0000256" key="15">
    <source>
        <dbReference type="SAM" id="Phobius"/>
    </source>
</evidence>
<feature type="region of interest" description="Disordered" evidence="14">
    <location>
        <begin position="484"/>
        <end position="519"/>
    </location>
</feature>
<comment type="function">
    <text evidence="9">Monocarboxylate transporter selective for taurine. May associate with BSG/CD147 or EMB/GP70 ancillary proteins to mediate facilitative efflux or influx of taurine across the plasma membrane. The transport is pH- and sodium-independent. Rather low-affinity, is likely effective for taurine transport in tissues where taurine is present at high concentrations.</text>
</comment>
<comment type="caution">
    <text evidence="17">The sequence shown here is derived from an EMBL/GenBank/DDBJ whole genome shotgun (WGS) entry which is preliminary data.</text>
</comment>
<keyword evidence="2" id="KW-0813">Transport</keyword>
<keyword evidence="7 15" id="KW-0472">Membrane</keyword>
<feature type="transmembrane region" description="Helical" evidence="15">
    <location>
        <begin position="451"/>
        <end position="470"/>
    </location>
</feature>
<sequence>MTQCLSSAKRCLGPNVYTEVPDGGWGWVVAVAFFLVEVFTYGVIKTFGIFLKDLMIDFDETNSRISWILSICVFVMTFTAPLSSLLSNRFGFQPVVMAGGFLISLGMITTAFTTSVNQMYITTGIIAGLGYCLTFLPTVTILSQYFSKRRSVVTSMASTGESLAIFAFAPAFTALKAKIGWRYTMVVIGLLQSSIIVCGALLRPIVIKPTPADRSSKELLPMSKQQQAKQALDKDQLHGSVSSGDSGVQSLEDPKLGRQSVETEEEKALSPKPSEEPVRSKLLDLYVLKEGSFLCYSAFGLFATLGFFAPQLYVVELSVSRGLDRDKAAYSLSIMAVAEIFGRLSIGWIMSWRRLRKIYVLLTCVTLLCLVLMVFMLVDGFWGVAVCCVFYGFLLGNVASTHIPMLAEDDVVGIQRMASAAGVYVCIQSFAGLGGPPLGGVLVDITGNYGSAFYSCAAGMALGALFLGLVRPAKTGRLCWKSGQDQQNSVVERDSPVRESSPEDFVEEDICLDAEQKDS</sequence>
<evidence type="ECO:0000256" key="7">
    <source>
        <dbReference type="ARBA" id="ARBA00023136"/>
    </source>
</evidence>
<dbReference type="Gene3D" id="1.20.1250.20">
    <property type="entry name" value="MFS general substrate transporter like domains"/>
    <property type="match status" value="1"/>
</dbReference>
<dbReference type="InterPro" id="IPR036259">
    <property type="entry name" value="MFS_trans_sf"/>
</dbReference>
<evidence type="ECO:0000256" key="4">
    <source>
        <dbReference type="ARBA" id="ARBA00022553"/>
    </source>
</evidence>
<evidence type="ECO:0000256" key="3">
    <source>
        <dbReference type="ARBA" id="ARBA00022475"/>
    </source>
</evidence>
<evidence type="ECO:0000256" key="2">
    <source>
        <dbReference type="ARBA" id="ARBA00022448"/>
    </source>
</evidence>
<feature type="compositionally biased region" description="Acidic residues" evidence="14">
    <location>
        <begin position="502"/>
        <end position="512"/>
    </location>
</feature>
<keyword evidence="6 15" id="KW-1133">Transmembrane helix</keyword>
<feature type="transmembrane region" description="Helical" evidence="15">
    <location>
        <begin position="381"/>
        <end position="399"/>
    </location>
</feature>
<dbReference type="GO" id="GO:0016323">
    <property type="term" value="C:basolateral plasma membrane"/>
    <property type="evidence" value="ECO:0007669"/>
    <property type="project" value="UniProtKB-SubCell"/>
</dbReference>
<feature type="transmembrane region" description="Helical" evidence="15">
    <location>
        <begin position="92"/>
        <end position="112"/>
    </location>
</feature>
<proteinExistence type="predicted"/>
<evidence type="ECO:0000256" key="14">
    <source>
        <dbReference type="SAM" id="MobiDB-lite"/>
    </source>
</evidence>
<evidence type="ECO:0000256" key="6">
    <source>
        <dbReference type="ARBA" id="ARBA00022989"/>
    </source>
</evidence>
<comment type="subunit">
    <text evidence="10">Forms functional complexes with BSG/CD147 or EMB/GP70 ancillary proteins.</text>
</comment>
<dbReference type="InterPro" id="IPR050327">
    <property type="entry name" value="Proton-linked_MCT"/>
</dbReference>
<evidence type="ECO:0000313" key="18">
    <source>
        <dbReference type="Proteomes" id="UP001591681"/>
    </source>
</evidence>
<feature type="transmembrane region" description="Helical" evidence="15">
    <location>
        <begin position="24"/>
        <end position="44"/>
    </location>
</feature>
<name>A0ABD1ISZ0_9TELE</name>
<reference evidence="17 18" key="1">
    <citation type="submission" date="2024-09" db="EMBL/GenBank/DDBJ databases">
        <title>A chromosome-level genome assembly of Gray's grenadier anchovy, Coilia grayii.</title>
        <authorList>
            <person name="Fu Z."/>
        </authorList>
    </citation>
    <scope>NUCLEOTIDE SEQUENCE [LARGE SCALE GENOMIC DNA]</scope>
    <source>
        <strain evidence="17">G4</strain>
        <tissue evidence="17">Muscle</tissue>
    </source>
</reference>
<evidence type="ECO:0000259" key="16">
    <source>
        <dbReference type="PROSITE" id="PS50850"/>
    </source>
</evidence>
<feature type="compositionally biased region" description="Low complexity" evidence="14">
    <location>
        <begin position="239"/>
        <end position="250"/>
    </location>
</feature>
<dbReference type="PANTHER" id="PTHR11360:SF20">
    <property type="entry name" value="MONOCARBOXYLATE TRANSPORTER 7"/>
    <property type="match status" value="1"/>
</dbReference>
<feature type="transmembrane region" description="Helical" evidence="15">
    <location>
        <begin position="124"/>
        <end position="146"/>
    </location>
</feature>
<feature type="transmembrane region" description="Helical" evidence="15">
    <location>
        <begin position="358"/>
        <end position="375"/>
    </location>
</feature>
<dbReference type="Proteomes" id="UP001591681">
    <property type="component" value="Unassembled WGS sequence"/>
</dbReference>
<dbReference type="InterPro" id="IPR020846">
    <property type="entry name" value="MFS_dom"/>
</dbReference>
<feature type="transmembrane region" description="Helical" evidence="15">
    <location>
        <begin position="65"/>
        <end position="86"/>
    </location>
</feature>
<evidence type="ECO:0000256" key="11">
    <source>
        <dbReference type="ARBA" id="ARBA00072172"/>
    </source>
</evidence>